<evidence type="ECO:0000256" key="10">
    <source>
        <dbReference type="SAM" id="Phobius"/>
    </source>
</evidence>
<dbReference type="Pfam" id="PF00672">
    <property type="entry name" value="HAMP"/>
    <property type="match status" value="1"/>
</dbReference>
<dbReference type="SMART" id="SM00388">
    <property type="entry name" value="HisKA"/>
    <property type="match status" value="1"/>
</dbReference>
<dbReference type="Gene3D" id="1.10.287.130">
    <property type="match status" value="1"/>
</dbReference>
<dbReference type="InterPro" id="IPR036890">
    <property type="entry name" value="HATPase_C_sf"/>
</dbReference>
<dbReference type="PANTHER" id="PTHR43711:SF1">
    <property type="entry name" value="HISTIDINE KINASE 1"/>
    <property type="match status" value="1"/>
</dbReference>
<dbReference type="CDD" id="cd06225">
    <property type="entry name" value="HAMP"/>
    <property type="match status" value="1"/>
</dbReference>
<evidence type="ECO:0000256" key="6">
    <source>
        <dbReference type="ARBA" id="ARBA00022692"/>
    </source>
</evidence>
<dbReference type="PRINTS" id="PR00344">
    <property type="entry name" value="BCTRLSENSOR"/>
</dbReference>
<dbReference type="EC" id="2.7.13.3" evidence="3"/>
<keyword evidence="14" id="KW-1185">Reference proteome</keyword>
<protein>
    <recommendedName>
        <fullName evidence="3">histidine kinase</fullName>
        <ecNumber evidence="3">2.7.13.3</ecNumber>
    </recommendedName>
</protein>
<evidence type="ECO:0000256" key="9">
    <source>
        <dbReference type="ARBA" id="ARBA00023012"/>
    </source>
</evidence>
<keyword evidence="9" id="KW-0902">Two-component regulatory system</keyword>
<comment type="subcellular location">
    <subcellularLocation>
        <location evidence="2">Cell membrane</location>
    </subcellularLocation>
</comment>
<dbReference type="SMART" id="SM00387">
    <property type="entry name" value="HATPase_c"/>
    <property type="match status" value="1"/>
</dbReference>
<evidence type="ECO:0000313" key="13">
    <source>
        <dbReference type="EMBL" id="MFD1372722.1"/>
    </source>
</evidence>
<dbReference type="InterPro" id="IPR036097">
    <property type="entry name" value="HisK_dim/P_sf"/>
</dbReference>
<dbReference type="SUPFAM" id="SSF55874">
    <property type="entry name" value="ATPase domain of HSP90 chaperone/DNA topoisomerase II/histidine kinase"/>
    <property type="match status" value="1"/>
</dbReference>
<evidence type="ECO:0000256" key="3">
    <source>
        <dbReference type="ARBA" id="ARBA00012438"/>
    </source>
</evidence>
<dbReference type="Proteomes" id="UP001597183">
    <property type="component" value="Unassembled WGS sequence"/>
</dbReference>
<name>A0ABW4ARE5_9ACTN</name>
<dbReference type="PANTHER" id="PTHR43711">
    <property type="entry name" value="TWO-COMPONENT HISTIDINE KINASE"/>
    <property type="match status" value="1"/>
</dbReference>
<dbReference type="EMBL" id="JBHTMK010000061">
    <property type="protein sequence ID" value="MFD1372722.1"/>
    <property type="molecule type" value="Genomic_DNA"/>
</dbReference>
<organism evidence="13 14">
    <name type="scientific">Actinoplanes sichuanensis</name>
    <dbReference type="NCBI Taxonomy" id="512349"/>
    <lineage>
        <taxon>Bacteria</taxon>
        <taxon>Bacillati</taxon>
        <taxon>Actinomycetota</taxon>
        <taxon>Actinomycetes</taxon>
        <taxon>Micromonosporales</taxon>
        <taxon>Micromonosporaceae</taxon>
        <taxon>Actinoplanes</taxon>
    </lineage>
</organism>
<dbReference type="InterPro" id="IPR003661">
    <property type="entry name" value="HisK_dim/P_dom"/>
</dbReference>
<evidence type="ECO:0000256" key="2">
    <source>
        <dbReference type="ARBA" id="ARBA00004236"/>
    </source>
</evidence>
<comment type="catalytic activity">
    <reaction evidence="1">
        <text>ATP + protein L-histidine = ADP + protein N-phospho-L-histidine.</text>
        <dbReference type="EC" id="2.7.13.3"/>
    </reaction>
</comment>
<sequence length="593" mass="63442">MDVPRVPLHRSLIFRLLAASLTIATVAVVATAWLATQAASQTIQKQIGQSLSDDKNVYDELLAHAATHQDWSGVSPLLTTLAAKIQRRITLTTDTLRVIADSAPGPSLADARPSATVDALAVDAALTGRTNRIDYRIVGPYRLTAAEQRSIREQLTTALDCLHDGGAEGRIVSGHFGRPKVAVTELGKLDSLCELVPSTAKSEQRPLAQLRRLVAACAGEKDPEQVSIAADLTIRIVDPQTFQSDPAREAEATACLDGSLRTQLDPYVAPPALLFVTDPADPTSGQVFPLSRRNLIRTGTVTAVVLALAVVVTVLVGRRLTRPLRALTEAARRPDGHPRVKVTGRDEIGYLAAALDELAERREQSEQQRRAMVSDVAHELRNPLTNIKTWLEAVHDGLATVDGPVLTLLQEQTAQLQHIVDDLRDLAAADAGTFRMHPEATFVNDVAAQVVDAHRPNAATARVGLATEFDDDPELLVDPVRVRQLIGNLLSNAIRHTPPGGTVTVRTSTGDDRFVLAVADTGVGIDPGDLPKIFERFWRTDQSRTRHTGGSGLGLSIARQIADAHGGEITVSSEVGVGTTVTVSLPASHAPTG</sequence>
<keyword evidence="5" id="KW-0808">Transferase</keyword>
<dbReference type="Pfam" id="PF00512">
    <property type="entry name" value="HisKA"/>
    <property type="match status" value="1"/>
</dbReference>
<evidence type="ECO:0000256" key="4">
    <source>
        <dbReference type="ARBA" id="ARBA00022553"/>
    </source>
</evidence>
<evidence type="ECO:0000256" key="8">
    <source>
        <dbReference type="ARBA" id="ARBA00022989"/>
    </source>
</evidence>
<keyword evidence="8 10" id="KW-1133">Transmembrane helix</keyword>
<evidence type="ECO:0000259" key="11">
    <source>
        <dbReference type="PROSITE" id="PS50109"/>
    </source>
</evidence>
<keyword evidence="7 13" id="KW-0418">Kinase</keyword>
<dbReference type="InterPro" id="IPR050736">
    <property type="entry name" value="Sensor_HK_Regulatory"/>
</dbReference>
<evidence type="ECO:0000313" key="14">
    <source>
        <dbReference type="Proteomes" id="UP001597183"/>
    </source>
</evidence>
<dbReference type="CDD" id="cd00075">
    <property type="entry name" value="HATPase"/>
    <property type="match status" value="1"/>
</dbReference>
<evidence type="ECO:0000256" key="1">
    <source>
        <dbReference type="ARBA" id="ARBA00000085"/>
    </source>
</evidence>
<reference evidence="14" key="1">
    <citation type="journal article" date="2019" name="Int. J. Syst. Evol. Microbiol.">
        <title>The Global Catalogue of Microorganisms (GCM) 10K type strain sequencing project: providing services to taxonomists for standard genome sequencing and annotation.</title>
        <authorList>
            <consortium name="The Broad Institute Genomics Platform"/>
            <consortium name="The Broad Institute Genome Sequencing Center for Infectious Disease"/>
            <person name="Wu L."/>
            <person name="Ma J."/>
        </authorList>
    </citation>
    <scope>NUCLEOTIDE SEQUENCE [LARGE SCALE GENOMIC DNA]</scope>
    <source>
        <strain evidence="14">CCM 7526</strain>
    </source>
</reference>
<feature type="transmembrane region" description="Helical" evidence="10">
    <location>
        <begin position="295"/>
        <end position="316"/>
    </location>
</feature>
<dbReference type="InterPro" id="IPR003660">
    <property type="entry name" value="HAMP_dom"/>
</dbReference>
<evidence type="ECO:0000256" key="7">
    <source>
        <dbReference type="ARBA" id="ARBA00022777"/>
    </source>
</evidence>
<evidence type="ECO:0000256" key="5">
    <source>
        <dbReference type="ARBA" id="ARBA00022679"/>
    </source>
</evidence>
<dbReference type="CDD" id="cd00082">
    <property type="entry name" value="HisKA"/>
    <property type="match status" value="1"/>
</dbReference>
<dbReference type="GO" id="GO:0016301">
    <property type="term" value="F:kinase activity"/>
    <property type="evidence" value="ECO:0007669"/>
    <property type="project" value="UniProtKB-KW"/>
</dbReference>
<accession>A0ABW4ARE5</accession>
<dbReference type="Pfam" id="PF02518">
    <property type="entry name" value="HATPase_c"/>
    <property type="match status" value="1"/>
</dbReference>
<dbReference type="InterPro" id="IPR004358">
    <property type="entry name" value="Sig_transdc_His_kin-like_C"/>
</dbReference>
<gene>
    <name evidence="13" type="ORF">ACFQ5G_45985</name>
</gene>
<proteinExistence type="predicted"/>
<dbReference type="RefSeq" id="WP_317795511.1">
    <property type="nucleotide sequence ID" value="NZ_AP028461.1"/>
</dbReference>
<dbReference type="Gene3D" id="3.30.565.10">
    <property type="entry name" value="Histidine kinase-like ATPase, C-terminal domain"/>
    <property type="match status" value="1"/>
</dbReference>
<keyword evidence="4" id="KW-0597">Phosphoprotein</keyword>
<feature type="domain" description="HAMP" evidence="12">
    <location>
        <begin position="318"/>
        <end position="367"/>
    </location>
</feature>
<evidence type="ECO:0000259" key="12">
    <source>
        <dbReference type="PROSITE" id="PS50885"/>
    </source>
</evidence>
<dbReference type="SMART" id="SM00304">
    <property type="entry name" value="HAMP"/>
    <property type="match status" value="1"/>
</dbReference>
<comment type="caution">
    <text evidence="13">The sequence shown here is derived from an EMBL/GenBank/DDBJ whole genome shotgun (WGS) entry which is preliminary data.</text>
</comment>
<feature type="domain" description="Histidine kinase" evidence="11">
    <location>
        <begin position="375"/>
        <end position="589"/>
    </location>
</feature>
<dbReference type="Gene3D" id="6.10.340.10">
    <property type="match status" value="1"/>
</dbReference>
<dbReference type="SUPFAM" id="SSF47384">
    <property type="entry name" value="Homodimeric domain of signal transducing histidine kinase"/>
    <property type="match status" value="1"/>
</dbReference>
<keyword evidence="6 10" id="KW-0812">Transmembrane</keyword>
<dbReference type="SUPFAM" id="SSF158472">
    <property type="entry name" value="HAMP domain-like"/>
    <property type="match status" value="1"/>
</dbReference>
<dbReference type="InterPro" id="IPR003594">
    <property type="entry name" value="HATPase_dom"/>
</dbReference>
<dbReference type="PROSITE" id="PS50885">
    <property type="entry name" value="HAMP"/>
    <property type="match status" value="1"/>
</dbReference>
<keyword evidence="10" id="KW-0472">Membrane</keyword>
<feature type="transmembrane region" description="Helical" evidence="10">
    <location>
        <begin position="12"/>
        <end position="35"/>
    </location>
</feature>
<dbReference type="InterPro" id="IPR005467">
    <property type="entry name" value="His_kinase_dom"/>
</dbReference>
<dbReference type="PROSITE" id="PS50109">
    <property type="entry name" value="HIS_KIN"/>
    <property type="match status" value="1"/>
</dbReference>